<comment type="caution">
    <text evidence="1">The sequence shown here is derived from an EMBL/GenBank/DDBJ whole genome shotgun (WGS) entry which is preliminary data.</text>
</comment>
<accession>A0ABQ4YU97</accession>
<evidence type="ECO:0000313" key="2">
    <source>
        <dbReference type="Proteomes" id="UP001151760"/>
    </source>
</evidence>
<reference evidence="1" key="2">
    <citation type="submission" date="2022-01" db="EMBL/GenBank/DDBJ databases">
        <authorList>
            <person name="Yamashiro T."/>
            <person name="Shiraishi A."/>
            <person name="Satake H."/>
            <person name="Nakayama K."/>
        </authorList>
    </citation>
    <scope>NUCLEOTIDE SEQUENCE</scope>
</reference>
<reference evidence="1" key="1">
    <citation type="journal article" date="2022" name="Int. J. Mol. Sci.">
        <title>Draft Genome of Tanacetum Coccineum: Genomic Comparison of Closely Related Tanacetum-Family Plants.</title>
        <authorList>
            <person name="Yamashiro T."/>
            <person name="Shiraishi A."/>
            <person name="Nakayama K."/>
            <person name="Satake H."/>
        </authorList>
    </citation>
    <scope>NUCLEOTIDE SEQUENCE</scope>
</reference>
<protein>
    <submittedName>
        <fullName evidence="1">Uncharacterized protein</fullName>
    </submittedName>
</protein>
<name>A0ABQ4YU97_9ASTR</name>
<gene>
    <name evidence="1" type="ORF">Tco_0747970</name>
</gene>
<sequence>MEDDKETIKLQSMMEVIPDDKEVAVDVIPLATKPPSIMLKSFDREDLETLWNLAKAKHGYTRPEDGYERVL</sequence>
<dbReference type="Proteomes" id="UP001151760">
    <property type="component" value="Unassembled WGS sequence"/>
</dbReference>
<dbReference type="EMBL" id="BQNB010010747">
    <property type="protein sequence ID" value="GJS81429.1"/>
    <property type="molecule type" value="Genomic_DNA"/>
</dbReference>
<evidence type="ECO:0000313" key="1">
    <source>
        <dbReference type="EMBL" id="GJS81429.1"/>
    </source>
</evidence>
<keyword evidence="2" id="KW-1185">Reference proteome</keyword>
<proteinExistence type="predicted"/>
<organism evidence="1 2">
    <name type="scientific">Tanacetum coccineum</name>
    <dbReference type="NCBI Taxonomy" id="301880"/>
    <lineage>
        <taxon>Eukaryota</taxon>
        <taxon>Viridiplantae</taxon>
        <taxon>Streptophyta</taxon>
        <taxon>Embryophyta</taxon>
        <taxon>Tracheophyta</taxon>
        <taxon>Spermatophyta</taxon>
        <taxon>Magnoliopsida</taxon>
        <taxon>eudicotyledons</taxon>
        <taxon>Gunneridae</taxon>
        <taxon>Pentapetalae</taxon>
        <taxon>asterids</taxon>
        <taxon>campanulids</taxon>
        <taxon>Asterales</taxon>
        <taxon>Asteraceae</taxon>
        <taxon>Asteroideae</taxon>
        <taxon>Anthemideae</taxon>
        <taxon>Anthemidinae</taxon>
        <taxon>Tanacetum</taxon>
    </lineage>
</organism>